<dbReference type="Proteomes" id="UP000002669">
    <property type="component" value="Unassembled WGS sequence"/>
</dbReference>
<dbReference type="HOGENOM" id="CLU_2072583_0_0_1"/>
<evidence type="ECO:0000259" key="1">
    <source>
        <dbReference type="PROSITE" id="PS51228"/>
    </source>
</evidence>
<reference evidence="3" key="1">
    <citation type="journal article" date="2012" name="MBio">
        <title>Comparative genome analysis of Trichophyton rubrum and related dermatophytes reveals candidate genes involved in infection.</title>
        <authorList>
            <person name="Martinez D.A."/>
            <person name="Oliver B.G."/>
            <person name="Graeser Y."/>
            <person name="Goldberg J.M."/>
            <person name="Li W."/>
            <person name="Martinez-Rossi N.M."/>
            <person name="Monod M."/>
            <person name="Shelest E."/>
            <person name="Barton R.C."/>
            <person name="Birch E."/>
            <person name="Brakhage A.A."/>
            <person name="Chen Z."/>
            <person name="Gurr S.J."/>
            <person name="Heiman D."/>
            <person name="Heitman J."/>
            <person name="Kosti I."/>
            <person name="Rossi A."/>
            <person name="Saif S."/>
            <person name="Samalova M."/>
            <person name="Saunders C.W."/>
            <person name="Shea T."/>
            <person name="Summerbell R.C."/>
            <person name="Xu J."/>
            <person name="Young S."/>
            <person name="Zeng Q."/>
            <person name="Birren B.W."/>
            <person name="Cuomo C.A."/>
            <person name="White T.C."/>
        </authorList>
    </citation>
    <scope>NUCLEOTIDE SEQUENCE [LARGE SCALE GENOMIC DNA]</scope>
    <source>
        <strain evidence="3">ATCC MYA-4604 / CBS 118893</strain>
    </source>
</reference>
<dbReference type="InParanoid" id="E4UQG0"/>
<sequence>MSDTDFKAAAEASRRLLAKPSNDELLKLYALYKQGTQDPPFEKAPSPGMFDMKGSQVQRVEAVAEVELPQRAKVEYIALVEPSRPSTATMRRRSQKQLVLNRKRMQHTLRSPEGKGEA</sequence>
<feature type="domain" description="ACB" evidence="1">
    <location>
        <begin position="2"/>
        <end position="118"/>
    </location>
</feature>
<dbReference type="AlphaFoldDB" id="E4UQG0"/>
<dbReference type="OrthoDB" id="346910at2759"/>
<dbReference type="FunCoup" id="E4UQG0">
    <property type="interactions" value="397"/>
</dbReference>
<name>E4UQG0_ARTGP</name>
<dbReference type="GO" id="GO:0000062">
    <property type="term" value="F:fatty-acyl-CoA binding"/>
    <property type="evidence" value="ECO:0007669"/>
    <property type="project" value="InterPro"/>
</dbReference>
<dbReference type="GeneID" id="10030820"/>
<dbReference type="InterPro" id="IPR014352">
    <property type="entry name" value="FERM/acyl-CoA-bd_prot_sf"/>
</dbReference>
<keyword evidence="3" id="KW-1185">Reference proteome</keyword>
<protein>
    <recommendedName>
        <fullName evidence="1">ACB domain-containing protein</fullName>
    </recommendedName>
</protein>
<dbReference type="Pfam" id="PF00887">
    <property type="entry name" value="ACBP"/>
    <property type="match status" value="1"/>
</dbReference>
<dbReference type="PRINTS" id="PR00689">
    <property type="entry name" value="ACOABINDINGP"/>
</dbReference>
<dbReference type="EMBL" id="DS989823">
    <property type="protein sequence ID" value="EFR00030.1"/>
    <property type="molecule type" value="Genomic_DNA"/>
</dbReference>
<dbReference type="InterPro" id="IPR000582">
    <property type="entry name" value="Acyl-CoA-binding_protein"/>
</dbReference>
<dbReference type="PROSITE" id="PS51228">
    <property type="entry name" value="ACB_2"/>
    <property type="match status" value="1"/>
</dbReference>
<dbReference type="InterPro" id="IPR035984">
    <property type="entry name" value="Acyl-CoA-binding_sf"/>
</dbReference>
<gene>
    <name evidence="2" type="ORF">MGYG_03036</name>
</gene>
<evidence type="ECO:0000313" key="2">
    <source>
        <dbReference type="EMBL" id="EFR00030.1"/>
    </source>
</evidence>
<accession>E4UQG0</accession>
<evidence type="ECO:0000313" key="3">
    <source>
        <dbReference type="Proteomes" id="UP000002669"/>
    </source>
</evidence>
<dbReference type="SUPFAM" id="SSF47027">
    <property type="entry name" value="Acyl-CoA binding protein"/>
    <property type="match status" value="1"/>
</dbReference>
<dbReference type="VEuPathDB" id="FungiDB:MGYG_03036"/>
<dbReference type="Gene3D" id="1.20.80.10">
    <property type="match status" value="1"/>
</dbReference>
<dbReference type="RefSeq" id="XP_003175512.1">
    <property type="nucleotide sequence ID" value="XM_003175464.1"/>
</dbReference>
<proteinExistence type="predicted"/>
<organism evidence="3">
    <name type="scientific">Arthroderma gypseum (strain ATCC MYA-4604 / CBS 118893)</name>
    <name type="common">Microsporum gypseum</name>
    <dbReference type="NCBI Taxonomy" id="535722"/>
    <lineage>
        <taxon>Eukaryota</taxon>
        <taxon>Fungi</taxon>
        <taxon>Dikarya</taxon>
        <taxon>Ascomycota</taxon>
        <taxon>Pezizomycotina</taxon>
        <taxon>Eurotiomycetes</taxon>
        <taxon>Eurotiomycetidae</taxon>
        <taxon>Onygenales</taxon>
        <taxon>Arthrodermataceae</taxon>
        <taxon>Nannizzia</taxon>
    </lineage>
</organism>
<dbReference type="STRING" id="535722.E4UQG0"/>
<dbReference type="eggNOG" id="KOG0817">
    <property type="taxonomic scope" value="Eukaryota"/>
</dbReference>